<dbReference type="SUPFAM" id="SSF143422">
    <property type="entry name" value="Transposase IS200-like"/>
    <property type="match status" value="1"/>
</dbReference>
<dbReference type="GO" id="GO:0006313">
    <property type="term" value="P:DNA transposition"/>
    <property type="evidence" value="ECO:0007669"/>
    <property type="project" value="InterPro"/>
</dbReference>
<dbReference type="KEGG" id="pbp:STSP1_01211"/>
<proteinExistence type="predicted"/>
<dbReference type="PANTHER" id="PTHR33360:SF2">
    <property type="entry name" value="TRANSPOSASE FOR INSERTION SEQUENCE ELEMENT IS200"/>
    <property type="match status" value="1"/>
</dbReference>
<protein>
    <submittedName>
        <fullName evidence="2">Transposase</fullName>
    </submittedName>
</protein>
<organism evidence="2 3">
    <name type="scientific">Sedimentisphaera salicampi</name>
    <dbReference type="NCBI Taxonomy" id="1941349"/>
    <lineage>
        <taxon>Bacteria</taxon>
        <taxon>Pseudomonadati</taxon>
        <taxon>Planctomycetota</taxon>
        <taxon>Phycisphaerae</taxon>
        <taxon>Sedimentisphaerales</taxon>
        <taxon>Sedimentisphaeraceae</taxon>
        <taxon>Sedimentisphaera</taxon>
    </lineage>
</organism>
<dbReference type="Gene3D" id="3.30.70.1290">
    <property type="entry name" value="Transposase IS200-like"/>
    <property type="match status" value="1"/>
</dbReference>
<dbReference type="InterPro" id="IPR036515">
    <property type="entry name" value="Transposase_17_sf"/>
</dbReference>
<dbReference type="Pfam" id="PF01797">
    <property type="entry name" value="Y1_Tnp"/>
    <property type="match status" value="1"/>
</dbReference>
<dbReference type="InterPro" id="IPR002686">
    <property type="entry name" value="Transposase_17"/>
</dbReference>
<accession>A0A1W6LM14</accession>
<dbReference type="SMART" id="SM01321">
    <property type="entry name" value="Y1_Tnp"/>
    <property type="match status" value="1"/>
</dbReference>
<reference evidence="3" key="1">
    <citation type="submission" date="2017-04" db="EMBL/GenBank/DDBJ databases">
        <title>Comparative genomics and description of representatives of a novel lineage of planctomycetes thriving in anoxic sediments.</title>
        <authorList>
            <person name="Spring S."/>
            <person name="Bunk B."/>
            <person name="Sproer C."/>
        </authorList>
    </citation>
    <scope>NUCLEOTIDE SEQUENCE [LARGE SCALE GENOMIC DNA]</scope>
    <source>
        <strain evidence="3">ST-PulAB-D4</strain>
    </source>
</reference>
<dbReference type="NCBIfam" id="NF033573">
    <property type="entry name" value="transpos_IS200"/>
    <property type="match status" value="1"/>
</dbReference>
<dbReference type="GO" id="GO:0004803">
    <property type="term" value="F:transposase activity"/>
    <property type="evidence" value="ECO:0007669"/>
    <property type="project" value="InterPro"/>
</dbReference>
<sequence length="154" mass="18130">MEVSAVFDYNALMEYNKQGHSVYYTRYHLVMSTKYRRKIFRSGIGEYLEQVVEGIGRRVSDLEIREINTDEDHVHILLSIPPKYSVSEIVNKLKANTGRVLRRKFTWLDKVYWDQDGIWSVGYFVSTVGINEETIRKYIEHQGREDSGEAKLLF</sequence>
<dbReference type="EMBL" id="CP021023">
    <property type="protein sequence ID" value="ARN56819.1"/>
    <property type="molecule type" value="Genomic_DNA"/>
</dbReference>
<dbReference type="RefSeq" id="WP_085755503.1">
    <property type="nucleotide sequence ID" value="NZ_CP021023.1"/>
</dbReference>
<evidence type="ECO:0000313" key="2">
    <source>
        <dbReference type="EMBL" id="ARN56819.1"/>
    </source>
</evidence>
<evidence type="ECO:0000313" key="3">
    <source>
        <dbReference type="Proteomes" id="UP000193334"/>
    </source>
</evidence>
<evidence type="ECO:0000259" key="1">
    <source>
        <dbReference type="SMART" id="SM01321"/>
    </source>
</evidence>
<dbReference type="GO" id="GO:0003677">
    <property type="term" value="F:DNA binding"/>
    <property type="evidence" value="ECO:0007669"/>
    <property type="project" value="InterPro"/>
</dbReference>
<gene>
    <name evidence="2" type="ORF">STSP1_01211</name>
</gene>
<feature type="domain" description="Transposase IS200-like" evidence="1">
    <location>
        <begin position="22"/>
        <end position="142"/>
    </location>
</feature>
<dbReference type="Proteomes" id="UP000193334">
    <property type="component" value="Chromosome"/>
</dbReference>
<keyword evidence="3" id="KW-1185">Reference proteome</keyword>
<name>A0A1W6LM14_9BACT</name>
<dbReference type="AlphaFoldDB" id="A0A1W6LM14"/>
<dbReference type="PANTHER" id="PTHR33360">
    <property type="entry name" value="TRANSPOSASE FOR INSERTION SEQUENCE ELEMENT IS200"/>
    <property type="match status" value="1"/>
</dbReference>